<reference evidence="2 3" key="1">
    <citation type="journal article" date="2022" name="Allergy">
        <title>Genome assembly and annotation of Periplaneta americana reveal a comprehensive cockroach allergen profile.</title>
        <authorList>
            <person name="Wang L."/>
            <person name="Xiong Q."/>
            <person name="Saelim N."/>
            <person name="Wang L."/>
            <person name="Nong W."/>
            <person name="Wan A.T."/>
            <person name="Shi M."/>
            <person name="Liu X."/>
            <person name="Cao Q."/>
            <person name="Hui J.H.L."/>
            <person name="Sookrung N."/>
            <person name="Leung T.F."/>
            <person name="Tungtrongchitr A."/>
            <person name="Tsui S.K.W."/>
        </authorList>
    </citation>
    <scope>NUCLEOTIDE SEQUENCE [LARGE SCALE GENOMIC DNA]</scope>
    <source>
        <strain evidence="2">PWHHKU_190912</strain>
    </source>
</reference>
<protein>
    <submittedName>
        <fullName evidence="2">Uncharacterized protein</fullName>
    </submittedName>
</protein>
<evidence type="ECO:0000313" key="3">
    <source>
        <dbReference type="Proteomes" id="UP001148838"/>
    </source>
</evidence>
<proteinExistence type="predicted"/>
<accession>A0ABQ8SFM3</accession>
<gene>
    <name evidence="2" type="ORF">ANN_21437</name>
</gene>
<sequence>MAGLCEGGNEPPGSLKASRREEEFGEMRQQPIPTLLCGLGGPGGRARAAPIAFHAVPQCAASQAPGRPNLQQFRGHFTCSGAGFLQAFMLYRLLSSHLRSAIILLY</sequence>
<keyword evidence="3" id="KW-1185">Reference proteome</keyword>
<dbReference type="EMBL" id="JAJSOF020000029">
    <property type="protein sequence ID" value="KAJ4432798.1"/>
    <property type="molecule type" value="Genomic_DNA"/>
</dbReference>
<comment type="caution">
    <text evidence="2">The sequence shown here is derived from an EMBL/GenBank/DDBJ whole genome shotgun (WGS) entry which is preliminary data.</text>
</comment>
<dbReference type="Proteomes" id="UP001148838">
    <property type="component" value="Unassembled WGS sequence"/>
</dbReference>
<evidence type="ECO:0000313" key="2">
    <source>
        <dbReference type="EMBL" id="KAJ4432798.1"/>
    </source>
</evidence>
<organism evidence="2 3">
    <name type="scientific">Periplaneta americana</name>
    <name type="common">American cockroach</name>
    <name type="synonym">Blatta americana</name>
    <dbReference type="NCBI Taxonomy" id="6978"/>
    <lineage>
        <taxon>Eukaryota</taxon>
        <taxon>Metazoa</taxon>
        <taxon>Ecdysozoa</taxon>
        <taxon>Arthropoda</taxon>
        <taxon>Hexapoda</taxon>
        <taxon>Insecta</taxon>
        <taxon>Pterygota</taxon>
        <taxon>Neoptera</taxon>
        <taxon>Polyneoptera</taxon>
        <taxon>Dictyoptera</taxon>
        <taxon>Blattodea</taxon>
        <taxon>Blattoidea</taxon>
        <taxon>Blattidae</taxon>
        <taxon>Blattinae</taxon>
        <taxon>Periplaneta</taxon>
    </lineage>
</organism>
<evidence type="ECO:0000256" key="1">
    <source>
        <dbReference type="SAM" id="MobiDB-lite"/>
    </source>
</evidence>
<name>A0ABQ8SFM3_PERAM</name>
<feature type="region of interest" description="Disordered" evidence="1">
    <location>
        <begin position="1"/>
        <end position="27"/>
    </location>
</feature>